<gene>
    <name evidence="1" type="ORF">NEQG_02619</name>
</gene>
<organism evidence="1 2">
    <name type="scientific">Nematocida parisii (strain ERTm3)</name>
    <name type="common">Nematode killer fungus</name>
    <dbReference type="NCBI Taxonomy" id="935791"/>
    <lineage>
        <taxon>Eukaryota</taxon>
        <taxon>Fungi</taxon>
        <taxon>Fungi incertae sedis</taxon>
        <taxon>Microsporidia</taxon>
        <taxon>Nematocida</taxon>
    </lineage>
</organism>
<dbReference type="HOGENOM" id="CLU_330400_0_0_1"/>
<name>I3EDI7_NEMP3</name>
<dbReference type="AlphaFoldDB" id="I3EDI7"/>
<reference evidence="1" key="1">
    <citation type="submission" date="2011-01" db="EMBL/GenBank/DDBJ databases">
        <title>The Genome Sequence of Nematocida parisii strain ERTm3.</title>
        <authorList>
            <consortium name="The Broad Institute Genome Sequencing Platform"/>
            <consortium name="The Broad Institute Genome Sequencing Center for Infectious Disease"/>
            <person name="Cuomo C."/>
            <person name="Troemel E."/>
            <person name="Young S.K."/>
            <person name="Zeng Q."/>
            <person name="Gargeya S."/>
            <person name="Fitzgerald M."/>
            <person name="Haas B."/>
            <person name="Abouelleil A."/>
            <person name="Alvarado L."/>
            <person name="Arachchi H.M."/>
            <person name="Berlin A."/>
            <person name="Chapman S.B."/>
            <person name="Gearin G."/>
            <person name="Goldberg J."/>
            <person name="Griggs A."/>
            <person name="Gujja S."/>
            <person name="Hansen M."/>
            <person name="Heiman D."/>
            <person name="Howarth C."/>
            <person name="Larimer J."/>
            <person name="Lui A."/>
            <person name="MacDonald P.J.P."/>
            <person name="McCowen C."/>
            <person name="Montmayeur A."/>
            <person name="Murphy C."/>
            <person name="Neiman D."/>
            <person name="Pearson M."/>
            <person name="Priest M."/>
            <person name="Roberts A."/>
            <person name="Saif S."/>
            <person name="Shea T."/>
            <person name="Sisk P."/>
            <person name="Stolte C."/>
            <person name="Sykes S."/>
            <person name="Wortman J."/>
            <person name="Nusbaum C."/>
            <person name="Birren B."/>
        </authorList>
    </citation>
    <scope>NUCLEOTIDE SEQUENCE</scope>
    <source>
        <strain evidence="1">ERTm3</strain>
    </source>
</reference>
<dbReference type="Proteomes" id="UP000002872">
    <property type="component" value="Unassembled WGS sequence"/>
</dbReference>
<dbReference type="VEuPathDB" id="MicrosporidiaDB:NEQG_02619"/>
<protein>
    <submittedName>
        <fullName evidence="1">Uncharacterized protein</fullName>
    </submittedName>
</protein>
<keyword evidence="2" id="KW-1185">Reference proteome</keyword>
<proteinExistence type="predicted"/>
<dbReference type="InParanoid" id="I3EDI7"/>
<sequence length="750" mass="86172">MHLLPKPPEDLIEIEYVSNKSFKTTFNKIAESLKNIINPPHQSSALSTLANIGKLSNHKNGFTFDVNSSKKMQIQTLYGLLFITRSKEQDLDKKKNSKKRMHAFKNVPTGNLSIFENNRDIHNDWVISMLLKTNENKKIRDAAFLSEGLRLIARSLCDRDLFNLKTDANSNKQEKAYTKRKNKYQNIIDTMQENMIPMTVKPMLLALDDLTYTLLKNNAESLIKEKLREGFETYKNTNTVTVYNVLNDMCILEKSTNLTENVIDRALYELHSAANHPVGEYRTINQKTLLSIIENLIQISGLYKIATLKEEKLSVEVTGSRCIPIRSVYDRQITIGYYDNYTKLKSDLESMVKTPFYSTNSADELWKEDECTINELKNGNGSTIKYARIQNGKSINTCNTEIEKQMLAHQIKLSQTLREFIFDNVTFPPLKQINSISIESEIINTIVMHNTFGLSYSNDIKMIITPIPECLGFISNLEYNKNDQSELYTANILYKNALNPENEYTLYKYAMNCPANSNHMFIAPEYIKINPAKTPGSTEYLKGDSAAPVEHLDKKITRLCNILMHFITERKDKTKNINISIPDNLSIREAIKIMLRFVLSCNIPKGISIESMSSYSAYQLTIAMDILNAIADVTRCYLINTKTIKISYEDIENEFENVFNPCIHDQNQTNVILPRKNNLSYLICERLINVLYMSSQNRKRIIENFANLSKNKAQIYRINADEHSESNYSNLIDLYELILNGKKKSITIHT</sequence>
<dbReference type="OMA" id="RINADEH"/>
<evidence type="ECO:0000313" key="2">
    <source>
        <dbReference type="Proteomes" id="UP000002872"/>
    </source>
</evidence>
<dbReference type="EMBL" id="GL870884">
    <property type="protein sequence ID" value="EIJ87284.1"/>
    <property type="molecule type" value="Genomic_DNA"/>
</dbReference>
<dbReference type="OrthoDB" id="2190222at2759"/>
<evidence type="ECO:0000313" key="1">
    <source>
        <dbReference type="EMBL" id="EIJ87284.1"/>
    </source>
</evidence>
<accession>I3EDI7</accession>